<evidence type="ECO:0000256" key="1">
    <source>
        <dbReference type="SAM" id="MobiDB-lite"/>
    </source>
</evidence>
<reference evidence="2" key="1">
    <citation type="submission" date="2021-12" db="EMBL/GenBank/DDBJ databases">
        <authorList>
            <person name="Martin H S."/>
        </authorList>
    </citation>
    <scope>NUCLEOTIDE SEQUENCE</scope>
</reference>
<feature type="region of interest" description="Disordered" evidence="1">
    <location>
        <begin position="38"/>
        <end position="71"/>
    </location>
</feature>
<dbReference type="OrthoDB" id="10069524at2759"/>
<keyword evidence="3" id="KW-1185">Reference proteome</keyword>
<evidence type="ECO:0000313" key="2">
    <source>
        <dbReference type="EMBL" id="CAH0713696.1"/>
    </source>
</evidence>
<protein>
    <submittedName>
        <fullName evidence="2">Uncharacterized protein</fullName>
    </submittedName>
</protein>
<name>A0A8J9Y3Q5_9NEOP</name>
<sequence length="504" mass="58414">MKVAGLLRRGSLSALGTDLWNQVFASSLLSLISPWAGSQGGRYRRSREPRPPAPPPPPRRHSDPDSNSLTNTQQKVLRRFSEVRHNTQEIDLRQELLQLNLNNREVDSWLGSKFDEKEEYEIDFRFEHDIPLQRSISLDRGLDIVNYLQTLSECSDSNEEVYWTIGYEIDSNLRLEQYRSFEDIPVSPKVKSRHISVDVTNLYSNNSTALSVLRDSYKGLECDSGSVTPQIKKLQKTYSFKNFDEYRESRKSSTEHLERVKTEVDMHRLEVRVPMYRSVSYDGRNTSDDTENRNVRQRKFGVTTNVWQENTNNSLRKEVLTKQNLTHFKSCDDIYKRKEFSRCNSNEGIDTTFKGTKYDSGAINNLRKLKRTYSTIIPKLKDRNLPKIVVTEVSSSDSIASIETDNVIDSSNLVGVDSNCDCRICSEGEREQNQSFLGRNLQKIFMKIVSYKDYGRNLICWEDNNNYNESEMFNCFIQLLKMLLGLWLRHFDHKPQNLSLAASV</sequence>
<proteinExistence type="predicted"/>
<organism evidence="2 3">
    <name type="scientific">Brenthis ino</name>
    <name type="common">lesser marbled fritillary</name>
    <dbReference type="NCBI Taxonomy" id="405034"/>
    <lineage>
        <taxon>Eukaryota</taxon>
        <taxon>Metazoa</taxon>
        <taxon>Ecdysozoa</taxon>
        <taxon>Arthropoda</taxon>
        <taxon>Hexapoda</taxon>
        <taxon>Insecta</taxon>
        <taxon>Pterygota</taxon>
        <taxon>Neoptera</taxon>
        <taxon>Endopterygota</taxon>
        <taxon>Lepidoptera</taxon>
        <taxon>Glossata</taxon>
        <taxon>Ditrysia</taxon>
        <taxon>Papilionoidea</taxon>
        <taxon>Nymphalidae</taxon>
        <taxon>Heliconiinae</taxon>
        <taxon>Argynnini</taxon>
        <taxon>Brenthis</taxon>
    </lineage>
</organism>
<gene>
    <name evidence="2" type="ORF">BINO364_LOCUS827</name>
</gene>
<evidence type="ECO:0000313" key="3">
    <source>
        <dbReference type="Proteomes" id="UP000838878"/>
    </source>
</evidence>
<dbReference type="EMBL" id="OV170221">
    <property type="protein sequence ID" value="CAH0713696.1"/>
    <property type="molecule type" value="Genomic_DNA"/>
</dbReference>
<accession>A0A8J9Y3Q5</accession>
<feature type="non-terminal residue" evidence="2">
    <location>
        <position position="504"/>
    </location>
</feature>
<dbReference type="AlphaFoldDB" id="A0A8J9Y3Q5"/>
<dbReference type="Proteomes" id="UP000838878">
    <property type="component" value="Chromosome 1"/>
</dbReference>